<dbReference type="InterPro" id="IPR021858">
    <property type="entry name" value="Fun_TF"/>
</dbReference>
<evidence type="ECO:0000313" key="2">
    <source>
        <dbReference type="Proteomes" id="UP000663846"/>
    </source>
</evidence>
<proteinExistence type="predicted"/>
<evidence type="ECO:0000313" key="1">
    <source>
        <dbReference type="EMBL" id="CAE6475221.1"/>
    </source>
</evidence>
<dbReference type="Pfam" id="PF11951">
    <property type="entry name" value="Fungal_trans_2"/>
    <property type="match status" value="1"/>
</dbReference>
<dbReference type="OrthoDB" id="47488at2759"/>
<organism evidence="1 2">
    <name type="scientific">Rhizoctonia solani</name>
    <dbReference type="NCBI Taxonomy" id="456999"/>
    <lineage>
        <taxon>Eukaryota</taxon>
        <taxon>Fungi</taxon>
        <taxon>Dikarya</taxon>
        <taxon>Basidiomycota</taxon>
        <taxon>Agaricomycotina</taxon>
        <taxon>Agaricomycetes</taxon>
        <taxon>Cantharellales</taxon>
        <taxon>Ceratobasidiaceae</taxon>
        <taxon>Rhizoctonia</taxon>
    </lineage>
</organism>
<protein>
    <recommendedName>
        <fullName evidence="3">Fungal-specific transcription factor domain protein</fullName>
    </recommendedName>
</protein>
<reference evidence="1" key="1">
    <citation type="submission" date="2021-01" db="EMBL/GenBank/DDBJ databases">
        <authorList>
            <person name="Kaushik A."/>
        </authorList>
    </citation>
    <scope>NUCLEOTIDE SEQUENCE</scope>
    <source>
        <strain evidence="1">AG1-1C</strain>
    </source>
</reference>
<evidence type="ECO:0008006" key="3">
    <source>
        <dbReference type="Google" id="ProtNLM"/>
    </source>
</evidence>
<accession>A0A8H3GVJ2</accession>
<sequence length="515" mass="58065">MPSISRDSAILDGPVVSETWTNGIYPDFIANPMAPWNPVGPLTLLPLPPHLPRQLPSRNIGNFSQSSGNVAQVLVRVPHSYDMTAITSGSKREALAWPNYTSLDEKIDLEDPRLPLLVAPTLDKNVKENALPFVIQCYSQWAIFRLFEPLKAIHAMENQLIKQFSLKDTRTRTILLANVMRMYTKNLEIDGTGVSILNYLSNEVEKSVKLFMATRPSSPVIDKQNAIHALDTTLELFAIQVNSHPLATCFQLLDRVAHVFRRACPQPPGHALNLLDILMDPNPNLRHFAIIDIMGSVAVGRPSCFRYEVPLSFDLCGYINQLQNTHSLRWLHGMPEEIVLLFAWINHLCETPGVSDNPELIPSIEKLILQIRMTNDGSDEPILMLGRVVVQECWRSAVFIYLYMVLGKANALDPRVIRAQKGFMQLIRGVKPGRRPDVHLLGPIVVAGVATLEEEDRSTLRQRILGIRECTVPGTTGNEALLELEDIWTRTKNERRAAIWLDLRISHMRITQLWS</sequence>
<dbReference type="EMBL" id="CAJMWS010001201">
    <property type="protein sequence ID" value="CAE6475221.1"/>
    <property type="molecule type" value="Genomic_DNA"/>
</dbReference>
<name>A0A8H3GVJ2_9AGAM</name>
<comment type="caution">
    <text evidence="1">The sequence shown here is derived from an EMBL/GenBank/DDBJ whole genome shotgun (WGS) entry which is preliminary data.</text>
</comment>
<dbReference type="AlphaFoldDB" id="A0A8H3GVJ2"/>
<gene>
    <name evidence="1" type="ORF">RDB_LOCUS183320</name>
</gene>
<dbReference type="Proteomes" id="UP000663846">
    <property type="component" value="Unassembled WGS sequence"/>
</dbReference>